<proteinExistence type="predicted"/>
<accession>A0A4R6QPW1</accession>
<evidence type="ECO:0000313" key="1">
    <source>
        <dbReference type="EMBL" id="TDP72489.1"/>
    </source>
</evidence>
<gene>
    <name evidence="1" type="ORF">DES47_102234</name>
</gene>
<reference evidence="1 2" key="1">
    <citation type="submission" date="2019-03" db="EMBL/GenBank/DDBJ databases">
        <title>Genomic Encyclopedia of Type Strains, Phase IV (KMG-IV): sequencing the most valuable type-strain genomes for metagenomic binning, comparative biology and taxonomic classification.</title>
        <authorList>
            <person name="Goeker M."/>
        </authorList>
    </citation>
    <scope>NUCLEOTIDE SEQUENCE [LARGE SCALE GENOMIC DNA]</scope>
    <source>
        <strain evidence="1 2">DSM 16998</strain>
    </source>
</reference>
<dbReference type="RefSeq" id="WP_133699950.1">
    <property type="nucleotide sequence ID" value="NZ_SNXS01000002.1"/>
</dbReference>
<dbReference type="InParanoid" id="A0A4R6QPW1"/>
<protein>
    <submittedName>
        <fullName evidence="1">Enoyl-CoA hydratase/carnithine racemase</fullName>
    </submittedName>
</protein>
<organism evidence="1 2">
    <name type="scientific">Roseateles toxinivorans</name>
    <dbReference type="NCBI Taxonomy" id="270368"/>
    <lineage>
        <taxon>Bacteria</taxon>
        <taxon>Pseudomonadati</taxon>
        <taxon>Pseudomonadota</taxon>
        <taxon>Betaproteobacteria</taxon>
        <taxon>Burkholderiales</taxon>
        <taxon>Sphaerotilaceae</taxon>
        <taxon>Roseateles</taxon>
    </lineage>
</organism>
<sequence length="382" mass="42041">MAQMIAARSAQPSNSAQISLEMDCPPANTSLGFELGWDHAHHGVTPPVEHLFAASPLRQGWQSGQATFGRRTLKAGRHVRLWLKLRTHAWSRGRSFEDVQITPNYLQQIDVEFCPITRVALDQATADDSHRSVDRVRDDAAYAAGNLVMMSRRANAAKNRHDWQSASALVASLSRGPFERIAGLGVNEWRRIATLCSYVTELPHAQAAALPMLVLPPNRLRLFNPIQALQALVTRQLATPGWSQRLGCVEALLPSAELKRDFNAFVLALVPRVLQASKQGETQALRWALEDAWATPLVQRRWTQFAQALTAEQAEQLVARAAAKDLSPLHVQQHVGDSATEGWALELGGFQGAATTGRHLPAARLKPRRVAGAAHRVPDQCH</sequence>
<evidence type="ECO:0000313" key="2">
    <source>
        <dbReference type="Proteomes" id="UP000295361"/>
    </source>
</evidence>
<dbReference type="OrthoDB" id="9129493at2"/>
<keyword evidence="2" id="KW-1185">Reference proteome</keyword>
<comment type="caution">
    <text evidence="1">The sequence shown here is derived from an EMBL/GenBank/DDBJ whole genome shotgun (WGS) entry which is preliminary data.</text>
</comment>
<dbReference type="Proteomes" id="UP000295361">
    <property type="component" value="Unassembled WGS sequence"/>
</dbReference>
<name>A0A4R6QPW1_9BURK</name>
<dbReference type="AlphaFoldDB" id="A0A4R6QPW1"/>
<dbReference type="EMBL" id="SNXS01000002">
    <property type="protein sequence ID" value="TDP72489.1"/>
    <property type="molecule type" value="Genomic_DNA"/>
</dbReference>